<dbReference type="OrthoDB" id="6430772at2"/>
<dbReference type="PROSITE" id="PS50977">
    <property type="entry name" value="HTH_TETR_2"/>
    <property type="match status" value="1"/>
</dbReference>
<dbReference type="Proteomes" id="UP000199437">
    <property type="component" value="Unassembled WGS sequence"/>
</dbReference>
<dbReference type="STRING" id="1267423.SAMN05216290_3228"/>
<dbReference type="InterPro" id="IPR050624">
    <property type="entry name" value="HTH-type_Tx_Regulator"/>
</dbReference>
<evidence type="ECO:0000256" key="1">
    <source>
        <dbReference type="ARBA" id="ARBA00023125"/>
    </source>
</evidence>
<dbReference type="SUPFAM" id="SSF48498">
    <property type="entry name" value="Tetracyclin repressor-like, C-terminal domain"/>
    <property type="match status" value="1"/>
</dbReference>
<dbReference type="GeneID" id="99987906"/>
<dbReference type="InterPro" id="IPR001647">
    <property type="entry name" value="HTH_TetR"/>
</dbReference>
<proteinExistence type="predicted"/>
<feature type="domain" description="HTH tetR-type" evidence="3">
    <location>
        <begin position="6"/>
        <end position="66"/>
    </location>
</feature>
<dbReference type="InterPro" id="IPR036271">
    <property type="entry name" value="Tet_transcr_reg_TetR-rel_C_sf"/>
</dbReference>
<name>A0A1I0R8K7_9BACT</name>
<dbReference type="EMBL" id="FOIR01000003">
    <property type="protein sequence ID" value="SEW36864.1"/>
    <property type="molecule type" value="Genomic_DNA"/>
</dbReference>
<keyword evidence="1 2" id="KW-0238">DNA-binding</keyword>
<reference evidence="5" key="1">
    <citation type="submission" date="2016-10" db="EMBL/GenBank/DDBJ databases">
        <authorList>
            <person name="Varghese N."/>
            <person name="Submissions S."/>
        </authorList>
    </citation>
    <scope>NUCLEOTIDE SEQUENCE [LARGE SCALE GENOMIC DNA]</scope>
    <source>
        <strain evidence="5">CGMCC 1.12402</strain>
    </source>
</reference>
<keyword evidence="5" id="KW-1185">Reference proteome</keyword>
<dbReference type="Pfam" id="PF00440">
    <property type="entry name" value="TetR_N"/>
    <property type="match status" value="1"/>
</dbReference>
<evidence type="ECO:0000313" key="4">
    <source>
        <dbReference type="EMBL" id="SEW36864.1"/>
    </source>
</evidence>
<evidence type="ECO:0000259" key="3">
    <source>
        <dbReference type="PROSITE" id="PS50977"/>
    </source>
</evidence>
<dbReference type="GO" id="GO:0003677">
    <property type="term" value="F:DNA binding"/>
    <property type="evidence" value="ECO:0007669"/>
    <property type="project" value="UniProtKB-UniRule"/>
</dbReference>
<accession>A0A1I0R8K7</accession>
<dbReference type="PRINTS" id="PR00455">
    <property type="entry name" value="HTHTETR"/>
</dbReference>
<sequence length="192" mass="22492">MEEKLAEKKKMVMESALKLIYEHGFHGCPMSMVAKNAGVAAGTIYTYFESKDELINGLYYYVKNSLFQVALNADNDQKDFKERYHNFWNALDKHYMDHPEIHKFFEQFRSSPYNTAEKQLEQDDWHDWLHSFVQQGIDQGYLKDIATDLHVIMVMGSLSSLTLVRTSFQHKINQRAVDLNKLADMVWDAIKK</sequence>
<dbReference type="PANTHER" id="PTHR43479:SF11">
    <property type="entry name" value="ACREF_ENVCD OPERON REPRESSOR-RELATED"/>
    <property type="match status" value="1"/>
</dbReference>
<evidence type="ECO:0000313" key="5">
    <source>
        <dbReference type="Proteomes" id="UP000199437"/>
    </source>
</evidence>
<dbReference type="PANTHER" id="PTHR43479">
    <property type="entry name" value="ACREF/ENVCD OPERON REPRESSOR-RELATED"/>
    <property type="match status" value="1"/>
</dbReference>
<dbReference type="RefSeq" id="WP_090259775.1">
    <property type="nucleotide sequence ID" value="NZ_FOIR01000003.1"/>
</dbReference>
<dbReference type="InterPro" id="IPR009057">
    <property type="entry name" value="Homeodomain-like_sf"/>
</dbReference>
<dbReference type="Pfam" id="PF22604">
    <property type="entry name" value="TetR_HI_0893_C"/>
    <property type="match status" value="1"/>
</dbReference>
<organism evidence="4 5">
    <name type="scientific">Roseivirga pacifica</name>
    <dbReference type="NCBI Taxonomy" id="1267423"/>
    <lineage>
        <taxon>Bacteria</taxon>
        <taxon>Pseudomonadati</taxon>
        <taxon>Bacteroidota</taxon>
        <taxon>Cytophagia</taxon>
        <taxon>Cytophagales</taxon>
        <taxon>Roseivirgaceae</taxon>
        <taxon>Roseivirga</taxon>
    </lineage>
</organism>
<dbReference type="AlphaFoldDB" id="A0A1I0R8K7"/>
<gene>
    <name evidence="4" type="ORF">SAMN05216290_3228</name>
</gene>
<dbReference type="InterPro" id="IPR054422">
    <property type="entry name" value="TetR-like_HI_0893_C"/>
</dbReference>
<evidence type="ECO:0000256" key="2">
    <source>
        <dbReference type="PROSITE-ProRule" id="PRU00335"/>
    </source>
</evidence>
<feature type="DNA-binding region" description="H-T-H motif" evidence="2">
    <location>
        <begin position="29"/>
        <end position="48"/>
    </location>
</feature>
<dbReference type="Gene3D" id="1.10.357.10">
    <property type="entry name" value="Tetracycline Repressor, domain 2"/>
    <property type="match status" value="1"/>
</dbReference>
<protein>
    <submittedName>
        <fullName evidence="4">Transcriptional regulator, TetR family</fullName>
    </submittedName>
</protein>
<dbReference type="SUPFAM" id="SSF46689">
    <property type="entry name" value="Homeodomain-like"/>
    <property type="match status" value="1"/>
</dbReference>